<dbReference type="PROSITE" id="PS51257">
    <property type="entry name" value="PROKAR_LIPOPROTEIN"/>
    <property type="match status" value="1"/>
</dbReference>
<gene>
    <name evidence="1" type="ORF">GCM10009559_48500</name>
</gene>
<keyword evidence="2" id="KW-1185">Reference proteome</keyword>
<reference evidence="2" key="1">
    <citation type="journal article" date="2019" name="Int. J. Syst. Evol. Microbiol.">
        <title>The Global Catalogue of Microorganisms (GCM) 10K type strain sequencing project: providing services to taxonomists for standard genome sequencing and annotation.</title>
        <authorList>
            <consortium name="The Broad Institute Genomics Platform"/>
            <consortium name="The Broad Institute Genome Sequencing Center for Infectious Disease"/>
            <person name="Wu L."/>
            <person name="Ma J."/>
        </authorList>
    </citation>
    <scope>NUCLEOTIDE SEQUENCE [LARGE SCALE GENOMIC DNA]</scope>
    <source>
        <strain evidence="2">JCM 11117</strain>
    </source>
</reference>
<accession>A0ABP4BBB2</accession>
<proteinExistence type="predicted"/>
<comment type="caution">
    <text evidence="1">The sequence shown here is derived from an EMBL/GenBank/DDBJ whole genome shotgun (WGS) entry which is preliminary data.</text>
</comment>
<protein>
    <recommendedName>
        <fullName evidence="3">Subtilisin inhibitor-like</fullName>
    </recommendedName>
</protein>
<evidence type="ECO:0000313" key="1">
    <source>
        <dbReference type="EMBL" id="GAA0948671.1"/>
    </source>
</evidence>
<dbReference type="Proteomes" id="UP001499967">
    <property type="component" value="Unassembled WGS sequence"/>
</dbReference>
<dbReference type="EMBL" id="BAAAHP010000144">
    <property type="protein sequence ID" value="GAA0948671.1"/>
    <property type="molecule type" value="Genomic_DNA"/>
</dbReference>
<dbReference type="RefSeq" id="WP_343943838.1">
    <property type="nucleotide sequence ID" value="NZ_BAAAHP010000144.1"/>
</dbReference>
<evidence type="ECO:0000313" key="2">
    <source>
        <dbReference type="Proteomes" id="UP001499967"/>
    </source>
</evidence>
<evidence type="ECO:0008006" key="3">
    <source>
        <dbReference type="Google" id="ProtNLM"/>
    </source>
</evidence>
<sequence>MLQPTRVRARVGVIGSGLVLLAGCASLQQPDVERVAAEFATGDAAARCALLAPATLAAVERTASAACAQVVAELAPSDAQVLGTAVWGDAAQVRTGADTLFLTRTSAGWKVAAAGCVPHEDAPYECEVDGP</sequence>
<organism evidence="1 2">
    <name type="scientific">Pseudonocardia zijingensis</name>
    <dbReference type="NCBI Taxonomy" id="153376"/>
    <lineage>
        <taxon>Bacteria</taxon>
        <taxon>Bacillati</taxon>
        <taxon>Actinomycetota</taxon>
        <taxon>Actinomycetes</taxon>
        <taxon>Pseudonocardiales</taxon>
        <taxon>Pseudonocardiaceae</taxon>
        <taxon>Pseudonocardia</taxon>
    </lineage>
</organism>
<name>A0ABP4BBB2_9PSEU</name>